<name>A0A2W5B5Q1_9CORY</name>
<comment type="caution">
    <text evidence="1">The sequence shown here is derived from an EMBL/GenBank/DDBJ whole genome shotgun (WGS) entry which is preliminary data.</text>
</comment>
<proteinExistence type="predicted"/>
<reference evidence="1 2" key="1">
    <citation type="submission" date="2017-11" db="EMBL/GenBank/DDBJ databases">
        <title>Infants hospitalized years apart are colonized by the same room-sourced microbial strains.</title>
        <authorList>
            <person name="Brooks B."/>
            <person name="Olm M.R."/>
            <person name="Firek B.A."/>
            <person name="Baker R."/>
            <person name="Thomas B.C."/>
            <person name="Morowitz M.J."/>
            <person name="Banfield J.F."/>
        </authorList>
    </citation>
    <scope>NUCLEOTIDE SEQUENCE [LARGE SCALE GENOMIC DNA]</scope>
    <source>
        <strain evidence="1">S2_012_000_R3_87</strain>
    </source>
</reference>
<dbReference type="EMBL" id="QFNY01000163">
    <property type="protein sequence ID" value="PZO99919.1"/>
    <property type="molecule type" value="Genomic_DNA"/>
</dbReference>
<evidence type="ECO:0000313" key="2">
    <source>
        <dbReference type="Proteomes" id="UP000249451"/>
    </source>
</evidence>
<gene>
    <name evidence="1" type="ORF">DI609_07330</name>
</gene>
<protein>
    <submittedName>
        <fullName evidence="1">Uncharacterized protein</fullName>
    </submittedName>
</protein>
<dbReference type="Proteomes" id="UP000249451">
    <property type="component" value="Unassembled WGS sequence"/>
</dbReference>
<organism evidence="1 2">
    <name type="scientific">Corynebacterium urealyticum</name>
    <dbReference type="NCBI Taxonomy" id="43771"/>
    <lineage>
        <taxon>Bacteria</taxon>
        <taxon>Bacillati</taxon>
        <taxon>Actinomycetota</taxon>
        <taxon>Actinomycetes</taxon>
        <taxon>Mycobacteriales</taxon>
        <taxon>Corynebacteriaceae</taxon>
        <taxon>Corynebacterium</taxon>
    </lineage>
</organism>
<evidence type="ECO:0000313" key="1">
    <source>
        <dbReference type="EMBL" id="PZO99919.1"/>
    </source>
</evidence>
<dbReference type="AlphaFoldDB" id="A0A2W5B5Q1"/>
<sequence>MAWCVVERPDGVDEIDIGSMSFDGGSLVLFSDAERHSPKAAYGPGGWLHWRWKETGLGEVRT</sequence>
<accession>A0A2W5B5Q1</accession>